<feature type="transmembrane region" description="Helical" evidence="8">
    <location>
        <begin position="198"/>
        <end position="221"/>
    </location>
</feature>
<feature type="transmembrane region" description="Helical" evidence="8">
    <location>
        <begin position="127"/>
        <end position="148"/>
    </location>
</feature>
<evidence type="ECO:0000256" key="1">
    <source>
        <dbReference type="ARBA" id="ARBA00004651"/>
    </source>
</evidence>
<keyword evidence="5 8" id="KW-0812">Transmembrane</keyword>
<comment type="caution">
    <text evidence="9">The sequence shown here is derived from an EMBL/GenBank/DDBJ whole genome shotgun (WGS) entry which is preliminary data.</text>
</comment>
<dbReference type="PANTHER" id="PTHR36838">
    <property type="entry name" value="AUXIN EFFLUX CARRIER FAMILY PROTEIN"/>
    <property type="match status" value="1"/>
</dbReference>
<dbReference type="InterPro" id="IPR004776">
    <property type="entry name" value="Mem_transp_PIN-like"/>
</dbReference>
<evidence type="ECO:0000256" key="5">
    <source>
        <dbReference type="ARBA" id="ARBA00022692"/>
    </source>
</evidence>
<organism evidence="9 10">
    <name type="scientific">Paracoccus sphaerophysae</name>
    <dbReference type="NCBI Taxonomy" id="690417"/>
    <lineage>
        <taxon>Bacteria</taxon>
        <taxon>Pseudomonadati</taxon>
        <taxon>Pseudomonadota</taxon>
        <taxon>Alphaproteobacteria</taxon>
        <taxon>Rhodobacterales</taxon>
        <taxon>Paracoccaceae</taxon>
        <taxon>Paracoccus</taxon>
    </lineage>
</organism>
<accession>A0A099FHL4</accession>
<sequence>MSALFDVILPVFLVIGFGYVVAWRGLFAPAGVDGLQRYAQNFGVPVLLFKSMSALDLSAEFNPVLLVSFYAGAIASFLVGWFVARRVIGRSPEDAVAIAFACLFSNSLLLGIPIMERAYGTQALAGNFAIIALHSPMLYTLGITVMEFTRARGSDLSAGRVALRALKGVLKTPLVIGILCGITMNVLTQAGLVMPGGFWAAVDMVARSALPAALFALGGVLLRYKPQGDSASIALICACSLILHPALTWGLGKTLGLDAAGLRSAVVTASMAPGVNAYLFANLYGAAVRSAASGVLIATALSILTIWGWLAALP</sequence>
<keyword evidence="7 8" id="KW-0472">Membrane</keyword>
<dbReference type="RefSeq" id="WP_036715952.1">
    <property type="nucleotide sequence ID" value="NZ_JRKS01000001.1"/>
</dbReference>
<protein>
    <submittedName>
        <fullName evidence="9">Malonate transporter</fullName>
    </submittedName>
</protein>
<reference evidence="9 10" key="1">
    <citation type="submission" date="2014-09" db="EMBL/GenBank/DDBJ databases">
        <authorList>
            <person name="McGinnis J.M."/>
            <person name="Wolfgang W.J."/>
        </authorList>
    </citation>
    <scope>NUCLEOTIDE SEQUENCE [LARGE SCALE GENOMIC DNA]</scope>
    <source>
        <strain evidence="9 10">HAMBI 3106</strain>
    </source>
</reference>
<feature type="transmembrane region" description="Helical" evidence="8">
    <location>
        <begin position="61"/>
        <end position="83"/>
    </location>
</feature>
<dbReference type="Proteomes" id="UP000029917">
    <property type="component" value="Unassembled WGS sequence"/>
</dbReference>
<feature type="transmembrane region" description="Helical" evidence="8">
    <location>
        <begin position="95"/>
        <end position="115"/>
    </location>
</feature>
<reference evidence="9 10" key="2">
    <citation type="submission" date="2014-10" db="EMBL/GenBank/DDBJ databases">
        <title>Paracoccus sanguinis sp. nov., isolated from clinical specimens of New York State patients.</title>
        <authorList>
            <person name="Mingle L.A."/>
            <person name="Cole J.A."/>
            <person name="Lapierre P."/>
            <person name="Musser K.A."/>
        </authorList>
    </citation>
    <scope>NUCLEOTIDE SEQUENCE [LARGE SCALE GENOMIC DNA]</scope>
    <source>
        <strain evidence="9 10">HAMBI 3106</strain>
    </source>
</reference>
<dbReference type="AlphaFoldDB" id="A0A099FHL4"/>
<evidence type="ECO:0000256" key="8">
    <source>
        <dbReference type="SAM" id="Phobius"/>
    </source>
</evidence>
<keyword evidence="10" id="KW-1185">Reference proteome</keyword>
<keyword evidence="4" id="KW-1003">Cell membrane</keyword>
<evidence type="ECO:0000313" key="10">
    <source>
        <dbReference type="Proteomes" id="UP000029917"/>
    </source>
</evidence>
<name>A0A099FHL4_9RHOB</name>
<dbReference type="STRING" id="690417.IC63_00655"/>
<dbReference type="EMBL" id="JRKS01000001">
    <property type="protein sequence ID" value="KGJ09688.1"/>
    <property type="molecule type" value="Genomic_DNA"/>
</dbReference>
<dbReference type="InterPro" id="IPR038770">
    <property type="entry name" value="Na+/solute_symporter_sf"/>
</dbReference>
<evidence type="ECO:0000256" key="6">
    <source>
        <dbReference type="ARBA" id="ARBA00022989"/>
    </source>
</evidence>
<feature type="transmembrane region" description="Helical" evidence="8">
    <location>
        <begin position="233"/>
        <end position="252"/>
    </location>
</feature>
<dbReference type="PANTHER" id="PTHR36838:SF3">
    <property type="entry name" value="TRANSPORTER AUXIN EFFLUX CARRIER EC FAMILY"/>
    <property type="match status" value="1"/>
</dbReference>
<keyword evidence="6 8" id="KW-1133">Transmembrane helix</keyword>
<gene>
    <name evidence="9" type="ORF">IC63_00655</name>
</gene>
<evidence type="ECO:0000313" key="9">
    <source>
        <dbReference type="EMBL" id="KGJ09688.1"/>
    </source>
</evidence>
<feature type="transmembrane region" description="Helical" evidence="8">
    <location>
        <begin position="291"/>
        <end position="312"/>
    </location>
</feature>
<evidence type="ECO:0000256" key="4">
    <source>
        <dbReference type="ARBA" id="ARBA00022475"/>
    </source>
</evidence>
<feature type="transmembrane region" description="Helical" evidence="8">
    <location>
        <begin position="169"/>
        <end position="192"/>
    </location>
</feature>
<evidence type="ECO:0000256" key="2">
    <source>
        <dbReference type="ARBA" id="ARBA00010145"/>
    </source>
</evidence>
<comment type="similarity">
    <text evidence="2">Belongs to the auxin efflux carrier (TC 2.A.69) family.</text>
</comment>
<evidence type="ECO:0000256" key="7">
    <source>
        <dbReference type="ARBA" id="ARBA00023136"/>
    </source>
</evidence>
<dbReference type="GO" id="GO:0055085">
    <property type="term" value="P:transmembrane transport"/>
    <property type="evidence" value="ECO:0007669"/>
    <property type="project" value="InterPro"/>
</dbReference>
<dbReference type="Gene3D" id="1.20.1530.20">
    <property type="match status" value="1"/>
</dbReference>
<feature type="transmembrane region" description="Helical" evidence="8">
    <location>
        <begin position="7"/>
        <end position="26"/>
    </location>
</feature>
<keyword evidence="3" id="KW-0813">Transport</keyword>
<dbReference type="Pfam" id="PF03547">
    <property type="entry name" value="Mem_trans"/>
    <property type="match status" value="1"/>
</dbReference>
<dbReference type="GO" id="GO:0005886">
    <property type="term" value="C:plasma membrane"/>
    <property type="evidence" value="ECO:0007669"/>
    <property type="project" value="UniProtKB-SubCell"/>
</dbReference>
<proteinExistence type="inferred from homology"/>
<comment type="subcellular location">
    <subcellularLocation>
        <location evidence="1">Cell membrane</location>
        <topology evidence="1">Multi-pass membrane protein</topology>
    </subcellularLocation>
</comment>
<evidence type="ECO:0000256" key="3">
    <source>
        <dbReference type="ARBA" id="ARBA00022448"/>
    </source>
</evidence>
<dbReference type="OrthoDB" id="9810457at2"/>
<feature type="transmembrane region" description="Helical" evidence="8">
    <location>
        <begin position="264"/>
        <end position="284"/>
    </location>
</feature>